<evidence type="ECO:0000256" key="1">
    <source>
        <dbReference type="ARBA" id="ARBA00004651"/>
    </source>
</evidence>
<protein>
    <submittedName>
        <fullName evidence="7">Cysteine/O-acetylserine transporter</fullName>
    </submittedName>
</protein>
<dbReference type="PANTHER" id="PTHR30086">
    <property type="entry name" value="ARGININE EXPORTER PROTEIN ARGO"/>
    <property type="match status" value="1"/>
</dbReference>
<feature type="transmembrane region" description="Helical" evidence="6">
    <location>
        <begin position="112"/>
        <end position="134"/>
    </location>
</feature>
<name>A0ABP3UM79_9CLOT</name>
<evidence type="ECO:0000256" key="2">
    <source>
        <dbReference type="ARBA" id="ARBA00022475"/>
    </source>
</evidence>
<comment type="subcellular location">
    <subcellularLocation>
        <location evidence="1">Cell membrane</location>
        <topology evidence="1">Multi-pass membrane protein</topology>
    </subcellularLocation>
</comment>
<evidence type="ECO:0000313" key="7">
    <source>
        <dbReference type="EMBL" id="GAA0738561.1"/>
    </source>
</evidence>
<keyword evidence="2" id="KW-1003">Cell membrane</keyword>
<organism evidence="7 8">
    <name type="scientific">Clostridium oceanicum</name>
    <dbReference type="NCBI Taxonomy" id="1543"/>
    <lineage>
        <taxon>Bacteria</taxon>
        <taxon>Bacillati</taxon>
        <taxon>Bacillota</taxon>
        <taxon>Clostridia</taxon>
        <taxon>Eubacteriales</taxon>
        <taxon>Clostridiaceae</taxon>
        <taxon>Clostridium</taxon>
    </lineage>
</organism>
<sequence length="197" mass="22044">MPLQVLLSFLTYTFITAFTPGPNNIVALSNTSIFGFKKSKDILIGIGTGFLCVMLICGIFSYSLASIIPRFTFVMKYIGALYVLWLAFHVATSKPVDEEKNDVKHPAFMTGFLLQFVNIKIILYGITALTSFVLPYHKGILVIVAYACLLTLIGIAGNIVWAFFGAVFQKYFKKYYRPLNISMALLLIDCAYNLVFK</sequence>
<gene>
    <name evidence="7" type="primary">eamB</name>
    <name evidence="7" type="ORF">GCM10008906_16090</name>
</gene>
<dbReference type="InterPro" id="IPR001123">
    <property type="entry name" value="LeuE-type"/>
</dbReference>
<accession>A0ABP3UM79</accession>
<evidence type="ECO:0000256" key="6">
    <source>
        <dbReference type="SAM" id="Phobius"/>
    </source>
</evidence>
<dbReference type="Proteomes" id="UP001501510">
    <property type="component" value="Unassembled WGS sequence"/>
</dbReference>
<feature type="transmembrane region" description="Helical" evidence="6">
    <location>
        <begin position="141"/>
        <end position="164"/>
    </location>
</feature>
<evidence type="ECO:0000256" key="5">
    <source>
        <dbReference type="ARBA" id="ARBA00023136"/>
    </source>
</evidence>
<comment type="caution">
    <text evidence="7">The sequence shown here is derived from an EMBL/GenBank/DDBJ whole genome shotgun (WGS) entry which is preliminary data.</text>
</comment>
<proteinExistence type="predicted"/>
<keyword evidence="5 6" id="KW-0472">Membrane</keyword>
<feature type="transmembrane region" description="Helical" evidence="6">
    <location>
        <begin position="42"/>
        <end position="62"/>
    </location>
</feature>
<reference evidence="8" key="1">
    <citation type="journal article" date="2019" name="Int. J. Syst. Evol. Microbiol.">
        <title>The Global Catalogue of Microorganisms (GCM) 10K type strain sequencing project: providing services to taxonomists for standard genome sequencing and annotation.</title>
        <authorList>
            <consortium name="The Broad Institute Genomics Platform"/>
            <consortium name="The Broad Institute Genome Sequencing Center for Infectious Disease"/>
            <person name="Wu L."/>
            <person name="Ma J."/>
        </authorList>
    </citation>
    <scope>NUCLEOTIDE SEQUENCE [LARGE SCALE GENOMIC DNA]</scope>
    <source>
        <strain evidence="8">JCM 1407</strain>
    </source>
</reference>
<feature type="transmembrane region" description="Helical" evidence="6">
    <location>
        <begin position="74"/>
        <end position="92"/>
    </location>
</feature>
<keyword evidence="4 6" id="KW-1133">Transmembrane helix</keyword>
<keyword evidence="3 6" id="KW-0812">Transmembrane</keyword>
<dbReference type="NCBIfam" id="NF007653">
    <property type="entry name" value="PRK10323.1"/>
    <property type="match status" value="1"/>
</dbReference>
<evidence type="ECO:0000256" key="4">
    <source>
        <dbReference type="ARBA" id="ARBA00022989"/>
    </source>
</evidence>
<dbReference type="PANTHER" id="PTHR30086:SF20">
    <property type="entry name" value="ARGININE EXPORTER PROTEIN ARGO-RELATED"/>
    <property type="match status" value="1"/>
</dbReference>
<feature type="transmembrane region" description="Helical" evidence="6">
    <location>
        <begin position="176"/>
        <end position="196"/>
    </location>
</feature>
<dbReference type="RefSeq" id="WP_343760589.1">
    <property type="nucleotide sequence ID" value="NZ_BAAACG010000008.1"/>
</dbReference>
<evidence type="ECO:0000256" key="3">
    <source>
        <dbReference type="ARBA" id="ARBA00022692"/>
    </source>
</evidence>
<evidence type="ECO:0000313" key="8">
    <source>
        <dbReference type="Proteomes" id="UP001501510"/>
    </source>
</evidence>
<dbReference type="Pfam" id="PF01810">
    <property type="entry name" value="LysE"/>
    <property type="match status" value="1"/>
</dbReference>
<keyword evidence="8" id="KW-1185">Reference proteome</keyword>
<dbReference type="EMBL" id="BAAACG010000008">
    <property type="protein sequence ID" value="GAA0738561.1"/>
    <property type="molecule type" value="Genomic_DNA"/>
</dbReference>